<gene>
    <name evidence="1" type="ORF">HNR10_005662</name>
</gene>
<name>A0A7Z0ET34_9ACTN</name>
<comment type="caution">
    <text evidence="1">The sequence shown here is derived from an EMBL/GenBank/DDBJ whole genome shotgun (WGS) entry which is preliminary data.</text>
</comment>
<dbReference type="Proteomes" id="UP000572051">
    <property type="component" value="Unassembled WGS sequence"/>
</dbReference>
<dbReference type="RefSeq" id="WP_179828809.1">
    <property type="nucleotide sequence ID" value="NZ_JACCFS010000001.1"/>
</dbReference>
<dbReference type="AlphaFoldDB" id="A0A7Z0ET34"/>
<reference evidence="1 2" key="1">
    <citation type="submission" date="2020-07" db="EMBL/GenBank/DDBJ databases">
        <title>Sequencing the genomes of 1000 actinobacteria strains.</title>
        <authorList>
            <person name="Klenk H.-P."/>
        </authorList>
    </citation>
    <scope>NUCLEOTIDE SEQUENCE [LARGE SCALE GENOMIC DNA]</scope>
    <source>
        <strain evidence="1 2">DSM 44442</strain>
    </source>
</reference>
<evidence type="ECO:0000313" key="2">
    <source>
        <dbReference type="Proteomes" id="UP000572051"/>
    </source>
</evidence>
<dbReference type="EMBL" id="JACCFS010000001">
    <property type="protein sequence ID" value="NYJ37781.1"/>
    <property type="molecule type" value="Genomic_DNA"/>
</dbReference>
<keyword evidence="2" id="KW-1185">Reference proteome</keyword>
<sequence length="573" mass="61630">MDRVEALDAHLRSMSTERVARLVATLPDSAIDLHCWSAVLERIAILAYRPTVVEQLNLAQQQLLYAIATVAEDQNGLRRPGSNLDPGADTVELGPVSLDAVLDRIGARSSGRARARAEAELDRLSDLAILWPDGRDALHLADDFAAQFGSERTPPDLRTVAEGLDPADLHRMAKALGLDGAADRHVLTADIVSLFTDETRVGLLLEEAPAETARFAHFHALHSMVVRAPAPGHRHVDWLTERGLMVPVGDHGVMVPREAALVLRARYPAPFSPEPPVLVGPVSDREFERGSEPGAAAGARSVAARSQEALVALLDADDHLVAALRVWPLVLGADGVQDHPALREKLTAVGTHPDVVRVWVEAGAITGLLSERGGEVGLSAQAATWAGLPPESRITALLQAWTRTPDTARWWPSPEEPLPKKRAAGVRRALALALGDAPEGTSLGAVSENPHYRRVLGWEPHGAQRWLVDTVQWHQPFVGADTDATDRVLRALHEAERLGLVAYGTPTLLGRALSAWCRGAGTEEVADAAWAALLGRERVEEPRPNEDGGAVMQGPAECRERALAMEVHALLGT</sequence>
<evidence type="ECO:0000313" key="1">
    <source>
        <dbReference type="EMBL" id="NYJ37781.1"/>
    </source>
</evidence>
<proteinExistence type="predicted"/>
<protein>
    <recommendedName>
        <fullName evidence="3">Helicase XPB/Ssl2 N-terminal domain-containing protein</fullName>
    </recommendedName>
</protein>
<evidence type="ECO:0008006" key="3">
    <source>
        <dbReference type="Google" id="ProtNLM"/>
    </source>
</evidence>
<accession>A0A7Z0ET34</accession>
<organism evidence="1 2">
    <name type="scientific">Nocardiopsis aegyptia</name>
    <dbReference type="NCBI Taxonomy" id="220378"/>
    <lineage>
        <taxon>Bacteria</taxon>
        <taxon>Bacillati</taxon>
        <taxon>Actinomycetota</taxon>
        <taxon>Actinomycetes</taxon>
        <taxon>Streptosporangiales</taxon>
        <taxon>Nocardiopsidaceae</taxon>
        <taxon>Nocardiopsis</taxon>
    </lineage>
</organism>